<dbReference type="PROSITE" id="PS50250">
    <property type="entry name" value="PCI"/>
    <property type="match status" value="1"/>
</dbReference>
<evidence type="ECO:0000256" key="2">
    <source>
        <dbReference type="ARBA" id="ARBA00022490"/>
    </source>
</evidence>
<keyword evidence="2 5" id="KW-0963">Cytoplasm</keyword>
<protein>
    <recommendedName>
        <fullName evidence="5">Eukaryotic translation initiation factor 3 subunit M</fullName>
        <shortName evidence="5">eIF3m</shortName>
    </recommendedName>
</protein>
<evidence type="ECO:0000256" key="1">
    <source>
        <dbReference type="ARBA" id="ARBA00008482"/>
    </source>
</evidence>
<evidence type="ECO:0000313" key="8">
    <source>
        <dbReference type="Proteomes" id="UP001633002"/>
    </source>
</evidence>
<gene>
    <name evidence="7" type="ORF">R1sor_004310</name>
</gene>
<dbReference type="InterPro" id="IPR040750">
    <property type="entry name" value="eIF3m_C_helix"/>
</dbReference>
<accession>A0ABD3HJU0</accession>
<dbReference type="GO" id="GO:0003743">
    <property type="term" value="F:translation initiation factor activity"/>
    <property type="evidence" value="ECO:0007669"/>
    <property type="project" value="UniProtKB-UniRule"/>
</dbReference>
<dbReference type="InterPro" id="IPR027528">
    <property type="entry name" value="eIF3m"/>
</dbReference>
<feature type="domain" description="PCI" evidence="6">
    <location>
        <begin position="196"/>
        <end position="362"/>
    </location>
</feature>
<keyword evidence="4 5" id="KW-0648">Protein biosynthesis</keyword>
<evidence type="ECO:0000313" key="7">
    <source>
        <dbReference type="EMBL" id="KAL3690659.1"/>
    </source>
</evidence>
<dbReference type="SMART" id="SM00088">
    <property type="entry name" value="PINT"/>
    <property type="match status" value="1"/>
</dbReference>
<dbReference type="Pfam" id="PF01399">
    <property type="entry name" value="PCI"/>
    <property type="match status" value="1"/>
</dbReference>
<keyword evidence="3 5" id="KW-0396">Initiation factor</keyword>
<reference evidence="7 8" key="1">
    <citation type="submission" date="2024-09" db="EMBL/GenBank/DDBJ databases">
        <title>Chromosome-scale assembly of Riccia sorocarpa.</title>
        <authorList>
            <person name="Paukszto L."/>
        </authorList>
    </citation>
    <scope>NUCLEOTIDE SEQUENCE [LARGE SCALE GENOMIC DNA]</scope>
    <source>
        <strain evidence="7">LP-2024</strain>
        <tissue evidence="7">Aerial parts of the thallus</tissue>
    </source>
</reference>
<comment type="subunit">
    <text evidence="5">Component of the eukaryotic translation initiation factor 3 (eIF-3) complex.</text>
</comment>
<dbReference type="HAMAP" id="MF_03012">
    <property type="entry name" value="eIF3m"/>
    <property type="match status" value="1"/>
</dbReference>
<comment type="caution">
    <text evidence="7">The sequence shown here is derived from an EMBL/GenBank/DDBJ whole genome shotgun (WGS) entry which is preliminary data.</text>
</comment>
<evidence type="ECO:0000259" key="6">
    <source>
        <dbReference type="PROSITE" id="PS50250"/>
    </source>
</evidence>
<sequence>MTTLVETSDEEPTLAVARTIAELAWSQAGADIAEPEVARYVGEAQAFLVSGRFSNLASLLLTSADVVLASAPEKDLECIFTVISNLVNKAHSPDQALEMAIQIEKKLHSVPLDKPALYLKIVFNLYNMLTTPYGRYVIFKKALELAVAGKVTDLMVPSLKRLDTFIKEWGIGNSEKRELYLHATNILKETKGSGKESFVFLVKYLSSFAGEDATTAGEAKEPAVRAIIEFVKAPDMFQCDLLEMLPVRQLERDPKYAPVYRLLEIFLTSQLDAYLEFQSANSATIKTYGIVHEEAMTKMRLMSLTGLASKGSGEIPYSVVRDTLKVTDDEVEFWIVRAIGAKLIEAKMDQMRQVVVISRCTERVFGAPQWRELRSRLAGWKENITNVERILENAKQTGVPQGLQTAAVAAH</sequence>
<dbReference type="InterPro" id="IPR000717">
    <property type="entry name" value="PCI_dom"/>
</dbReference>
<evidence type="ECO:0000256" key="5">
    <source>
        <dbReference type="HAMAP-Rule" id="MF_03012"/>
    </source>
</evidence>
<dbReference type="InterPro" id="IPR045237">
    <property type="entry name" value="COPS7/eIF3m"/>
</dbReference>
<evidence type="ECO:0000256" key="4">
    <source>
        <dbReference type="ARBA" id="ARBA00022917"/>
    </source>
</evidence>
<organism evidence="7 8">
    <name type="scientific">Riccia sorocarpa</name>
    <dbReference type="NCBI Taxonomy" id="122646"/>
    <lineage>
        <taxon>Eukaryota</taxon>
        <taxon>Viridiplantae</taxon>
        <taxon>Streptophyta</taxon>
        <taxon>Embryophyta</taxon>
        <taxon>Marchantiophyta</taxon>
        <taxon>Marchantiopsida</taxon>
        <taxon>Marchantiidae</taxon>
        <taxon>Marchantiales</taxon>
        <taxon>Ricciaceae</taxon>
        <taxon>Riccia</taxon>
    </lineage>
</organism>
<dbReference type="EMBL" id="JBJQOH010000003">
    <property type="protein sequence ID" value="KAL3690659.1"/>
    <property type="molecule type" value="Genomic_DNA"/>
</dbReference>
<comment type="similarity">
    <text evidence="1">Belongs to the CSN7/EIF3M family. CSN7 subfamily.</text>
</comment>
<comment type="subcellular location">
    <subcellularLocation>
        <location evidence="5">Cytoplasm</location>
    </subcellularLocation>
</comment>
<dbReference type="GO" id="GO:0016282">
    <property type="term" value="C:eukaryotic 43S preinitiation complex"/>
    <property type="evidence" value="ECO:0007669"/>
    <property type="project" value="UniProtKB-UniRule"/>
</dbReference>
<dbReference type="AlphaFoldDB" id="A0ABD3HJU0"/>
<dbReference type="Pfam" id="PF18005">
    <property type="entry name" value="eIF3m_C_helix"/>
    <property type="match status" value="1"/>
</dbReference>
<dbReference type="GO" id="GO:0001732">
    <property type="term" value="P:formation of cytoplasmic translation initiation complex"/>
    <property type="evidence" value="ECO:0007669"/>
    <property type="project" value="UniProtKB-UniRule"/>
</dbReference>
<comment type="function">
    <text evidence="5">Component of the eukaryotic translation initiation factor 3 (eIF-3) complex, which is involved in protein synthesis of a specialized repertoire of mRNAs and, together with other initiation factors, stimulates binding of mRNA and methionyl-tRNAi to the 40S ribosome. The eIF-3 complex specifically targets and initiates translation of a subset of mRNAs involved in cell proliferation.</text>
</comment>
<keyword evidence="8" id="KW-1185">Reference proteome</keyword>
<dbReference type="GO" id="GO:0033290">
    <property type="term" value="C:eukaryotic 48S preinitiation complex"/>
    <property type="evidence" value="ECO:0007669"/>
    <property type="project" value="UniProtKB-UniRule"/>
</dbReference>
<dbReference type="PANTHER" id="PTHR15350">
    <property type="entry name" value="COP9 SIGNALOSOME COMPLEX SUBUNIT 7/DENDRITIC CELL PROTEIN GA17"/>
    <property type="match status" value="1"/>
</dbReference>
<comment type="similarity">
    <text evidence="5">Belongs to the eIF-3 subunit M family.</text>
</comment>
<dbReference type="GO" id="GO:0071541">
    <property type="term" value="C:eukaryotic translation initiation factor 3 complex, eIF3m"/>
    <property type="evidence" value="ECO:0007669"/>
    <property type="project" value="UniProtKB-UniRule"/>
</dbReference>
<evidence type="ECO:0000256" key="3">
    <source>
        <dbReference type="ARBA" id="ARBA00022540"/>
    </source>
</evidence>
<proteinExistence type="inferred from homology"/>
<name>A0ABD3HJU0_9MARC</name>
<dbReference type="PANTHER" id="PTHR15350:SF2">
    <property type="entry name" value="EUKARYOTIC TRANSLATION INITIATION FACTOR 3 SUBUNIT M"/>
    <property type="match status" value="1"/>
</dbReference>
<dbReference type="Proteomes" id="UP001633002">
    <property type="component" value="Unassembled WGS sequence"/>
</dbReference>